<evidence type="ECO:0000313" key="4">
    <source>
        <dbReference type="Proteomes" id="UP000217076"/>
    </source>
</evidence>
<dbReference type="RefSeq" id="WP_092616153.1">
    <property type="nucleotide sequence ID" value="NZ_FNCV01000002.1"/>
</dbReference>
<feature type="signal peptide" evidence="2">
    <location>
        <begin position="1"/>
        <end position="29"/>
    </location>
</feature>
<organism evidence="3 4">
    <name type="scientific">Roseospirillum parvum</name>
    <dbReference type="NCBI Taxonomy" id="83401"/>
    <lineage>
        <taxon>Bacteria</taxon>
        <taxon>Pseudomonadati</taxon>
        <taxon>Pseudomonadota</taxon>
        <taxon>Alphaproteobacteria</taxon>
        <taxon>Rhodospirillales</taxon>
        <taxon>Rhodospirillaceae</taxon>
        <taxon>Roseospirillum</taxon>
    </lineage>
</organism>
<keyword evidence="2" id="KW-0732">Signal</keyword>
<reference evidence="4" key="1">
    <citation type="submission" date="2016-10" db="EMBL/GenBank/DDBJ databases">
        <authorList>
            <person name="Varghese N."/>
            <person name="Submissions S."/>
        </authorList>
    </citation>
    <scope>NUCLEOTIDE SEQUENCE [LARGE SCALE GENOMIC DNA]</scope>
    <source>
        <strain evidence="4">930I</strain>
    </source>
</reference>
<dbReference type="OrthoDB" id="9907682at2"/>
<accession>A0A1G7WUH8</accession>
<protein>
    <recommendedName>
        <fullName evidence="5">Cysteine rich repeat-containing protein</fullName>
    </recommendedName>
</protein>
<proteinExistence type="predicted"/>
<dbReference type="AlphaFoldDB" id="A0A1G7WUH8"/>
<dbReference type="Proteomes" id="UP000217076">
    <property type="component" value="Unassembled WGS sequence"/>
</dbReference>
<keyword evidence="4" id="KW-1185">Reference proteome</keyword>
<name>A0A1G7WUH8_9PROT</name>
<evidence type="ECO:0000256" key="2">
    <source>
        <dbReference type="SAM" id="SignalP"/>
    </source>
</evidence>
<evidence type="ECO:0000313" key="3">
    <source>
        <dbReference type="EMBL" id="SDG75605.1"/>
    </source>
</evidence>
<dbReference type="EMBL" id="FNCV01000002">
    <property type="protein sequence ID" value="SDG75605.1"/>
    <property type="molecule type" value="Genomic_DNA"/>
</dbReference>
<sequence length="146" mass="15682">MRPFPRFRPLAAVAVVAAVVAGAALPAAAYQSNMACEMDYRRCERDAQRQARGDDPCSAYSRCQAVQQCEASRCACLRTGGHDDPALKAEAQAVCFAVIRPHGGNSCDRYIDACIKWREAETEAPVTAPGNAPDGPSYLPPEALPR</sequence>
<evidence type="ECO:0000256" key="1">
    <source>
        <dbReference type="SAM" id="MobiDB-lite"/>
    </source>
</evidence>
<feature type="region of interest" description="Disordered" evidence="1">
    <location>
        <begin position="123"/>
        <end position="146"/>
    </location>
</feature>
<evidence type="ECO:0008006" key="5">
    <source>
        <dbReference type="Google" id="ProtNLM"/>
    </source>
</evidence>
<feature type="chain" id="PRO_5011489469" description="Cysteine rich repeat-containing protein" evidence="2">
    <location>
        <begin position="30"/>
        <end position="146"/>
    </location>
</feature>
<gene>
    <name evidence="3" type="ORF">SAMN05421742_102324</name>
</gene>